<dbReference type="Gene3D" id="3.20.110.10">
    <property type="entry name" value="Glycoside hydrolase 38, N terminal domain"/>
    <property type="match status" value="1"/>
</dbReference>
<dbReference type="SUPFAM" id="SSF88713">
    <property type="entry name" value="Glycoside hydrolase/deacetylase"/>
    <property type="match status" value="1"/>
</dbReference>
<evidence type="ECO:0000256" key="2">
    <source>
        <dbReference type="ARBA" id="ARBA00022723"/>
    </source>
</evidence>
<dbReference type="Pfam" id="PF07748">
    <property type="entry name" value="Glyco_hydro_38C"/>
    <property type="match status" value="1"/>
</dbReference>
<reference evidence="6" key="2">
    <citation type="submission" date="2020-09" db="EMBL/GenBank/DDBJ databases">
        <authorList>
            <person name="Sun Q."/>
            <person name="Zhou Y."/>
        </authorList>
    </citation>
    <scope>NUCLEOTIDE SEQUENCE</scope>
    <source>
        <strain evidence="6">CGMCC 1.15178</strain>
    </source>
</reference>
<organism evidence="6 7">
    <name type="scientific">Paenibacillus nasutitermitis</name>
    <dbReference type="NCBI Taxonomy" id="1652958"/>
    <lineage>
        <taxon>Bacteria</taxon>
        <taxon>Bacillati</taxon>
        <taxon>Bacillota</taxon>
        <taxon>Bacilli</taxon>
        <taxon>Bacillales</taxon>
        <taxon>Paenibacillaceae</taxon>
        <taxon>Paenibacillus</taxon>
    </lineage>
</organism>
<dbReference type="SUPFAM" id="SSF88688">
    <property type="entry name" value="Families 57/38 glycoside transferase middle domain"/>
    <property type="match status" value="1"/>
</dbReference>
<evidence type="ECO:0000256" key="1">
    <source>
        <dbReference type="ARBA" id="ARBA00009792"/>
    </source>
</evidence>
<dbReference type="InterPro" id="IPR000602">
    <property type="entry name" value="Glyco_hydro_38_N"/>
</dbReference>
<dbReference type="InterPro" id="IPR011330">
    <property type="entry name" value="Glyco_hydro/deAcase_b/a-brl"/>
</dbReference>
<dbReference type="InterPro" id="IPR037094">
    <property type="entry name" value="Glyco_hydro_38_cen_sf"/>
</dbReference>
<proteinExistence type="inferred from homology"/>
<protein>
    <submittedName>
        <fullName evidence="6">Glycosyl hydrolase</fullName>
    </submittedName>
</protein>
<dbReference type="Pfam" id="PF17677">
    <property type="entry name" value="Glyco_hydro38C2"/>
    <property type="match status" value="1"/>
</dbReference>
<dbReference type="InterPro" id="IPR027291">
    <property type="entry name" value="Glyco_hydro_38_N_sf"/>
</dbReference>
<dbReference type="GO" id="GO:0004559">
    <property type="term" value="F:alpha-mannosidase activity"/>
    <property type="evidence" value="ECO:0007669"/>
    <property type="project" value="InterPro"/>
</dbReference>
<dbReference type="PANTHER" id="PTHR46017:SF2">
    <property type="entry name" value="MANNOSYLGLYCERATE HYDROLASE"/>
    <property type="match status" value="1"/>
</dbReference>
<dbReference type="GO" id="GO:0006013">
    <property type="term" value="P:mannose metabolic process"/>
    <property type="evidence" value="ECO:0007669"/>
    <property type="project" value="InterPro"/>
</dbReference>
<dbReference type="Gene3D" id="2.60.40.2210">
    <property type="match status" value="1"/>
</dbReference>
<dbReference type="Proteomes" id="UP000612456">
    <property type="component" value="Unassembled WGS sequence"/>
</dbReference>
<dbReference type="InterPro" id="IPR015341">
    <property type="entry name" value="Glyco_hydro_38_cen"/>
</dbReference>
<evidence type="ECO:0000256" key="3">
    <source>
        <dbReference type="ARBA" id="ARBA00022801"/>
    </source>
</evidence>
<dbReference type="InterPro" id="IPR011013">
    <property type="entry name" value="Gal_mutarotase_sf_dom"/>
</dbReference>
<dbReference type="Gene3D" id="2.60.40.2220">
    <property type="match status" value="1"/>
</dbReference>
<accession>A0A916YKK2</accession>
<evidence type="ECO:0000313" key="7">
    <source>
        <dbReference type="Proteomes" id="UP000612456"/>
    </source>
</evidence>
<dbReference type="Pfam" id="PF09261">
    <property type="entry name" value="Alpha-mann_mid"/>
    <property type="match status" value="1"/>
</dbReference>
<dbReference type="AlphaFoldDB" id="A0A916YKK2"/>
<dbReference type="RefSeq" id="WP_188988568.1">
    <property type="nucleotide sequence ID" value="NZ_BMHP01000001.1"/>
</dbReference>
<dbReference type="PANTHER" id="PTHR46017">
    <property type="entry name" value="ALPHA-MANNOSIDASE 2C1"/>
    <property type="match status" value="1"/>
</dbReference>
<evidence type="ECO:0000313" key="6">
    <source>
        <dbReference type="EMBL" id="GGD49464.1"/>
    </source>
</evidence>
<sequence>MSESAKTVHVISHSHWDREWYMPYEKHHVRLIELMDTLLGLMEADPEFRSFHLDGQTIILEDYLQVRPEMRGRLEHFVRNGQIQIGPWYILQDEFLTSSEANIRNLLIGLQDASAYDKVSKLGYFPDSFGNMGQAPQILRQAGIDTAVFGRGVKPTGFNNEISGSYSSMFSEMYWESPDGSKVLGILFANWYHNGMEIPTDPKQAALYWKTKLQDAEQFASTPHLLFMNGCDHQPVQTDLSAALNTAREILPEITFVHSNFDDYIASVKAALPEDLAVIHGELRSQQTNGWFTLANTASARVYIKQENQRGQTMLEKVAEPLAAFAALAGKPYPHHLFTYAWKTLMQNHPHDSICGCSVDEVHREMMTRFAKSFRVAEEIALESMTAITSSIDTESVYEGQDAVPFVLFNSTGWKRTGVVVTDVDIQRLPIGSQDRESLISKLKQINPGDYTVVDPKGQAVPAAIEDLGVTFGYDLPKDKFRQPYMARTVRVTFHADAVPPLGYRTYALVRQAEVEASTGSNAADQAHDSREMENEFLAVRIQNDGTLHVTDKRNGRVYQDLGAFDNTGDIGNEYIYKQPEGEQTLTTFGHPAVISLHEKTDFHTSYDIIHEWEIPAGADERLVEEIAGFVPFLERQAQRSEETVTLRLNTRVTLEQGNPFVRFNTRFNNQAMDHRLRVLFPSDVEASVLRADSIFEVAQRDIQPSVEWVNPSNAQHQQAFVNVSDEEGGVTVANLGLNEYEVLRDGRNTIAVTLLRAVGELGDWGVFPTPEAQCIGEQSCEYLFIPHEGGDGRMESFAMAYQEQVPWMSVQTAMQPGALPAEYQFVEWSGANLALSTVKIAKSTGDLILRWFNTTNESAELSWSSSSEVRWYKSNVIEEPGELLPEGSCKLSIGRAEIVTVGGVSKDE</sequence>
<keyword evidence="3 6" id="KW-0378">Hydrolase</keyword>
<dbReference type="Pfam" id="PF18438">
    <property type="entry name" value="Glyco_hydro_38"/>
    <property type="match status" value="1"/>
</dbReference>
<evidence type="ECO:0000256" key="4">
    <source>
        <dbReference type="ARBA" id="ARBA00023295"/>
    </source>
</evidence>
<dbReference type="Gene3D" id="1.20.1270.50">
    <property type="entry name" value="Glycoside hydrolase family 38, central domain"/>
    <property type="match status" value="1"/>
</dbReference>
<dbReference type="GO" id="GO:0046872">
    <property type="term" value="F:metal ion binding"/>
    <property type="evidence" value="ECO:0007669"/>
    <property type="project" value="UniProtKB-KW"/>
</dbReference>
<dbReference type="InterPro" id="IPR041509">
    <property type="entry name" value="GH38_beta-1"/>
</dbReference>
<keyword evidence="2" id="KW-0479">Metal-binding</keyword>
<dbReference type="InterPro" id="IPR041147">
    <property type="entry name" value="GH38_C"/>
</dbReference>
<dbReference type="InterPro" id="IPR011682">
    <property type="entry name" value="Glyco_hydro_38_C"/>
</dbReference>
<keyword evidence="7" id="KW-1185">Reference proteome</keyword>
<dbReference type="Pfam" id="PF01074">
    <property type="entry name" value="Glyco_hydro_38N"/>
    <property type="match status" value="1"/>
</dbReference>
<reference evidence="6" key="1">
    <citation type="journal article" date="2014" name="Int. J. Syst. Evol. Microbiol.">
        <title>Complete genome sequence of Corynebacterium casei LMG S-19264T (=DSM 44701T), isolated from a smear-ripened cheese.</title>
        <authorList>
            <consortium name="US DOE Joint Genome Institute (JGI-PGF)"/>
            <person name="Walter F."/>
            <person name="Albersmeier A."/>
            <person name="Kalinowski J."/>
            <person name="Ruckert C."/>
        </authorList>
    </citation>
    <scope>NUCLEOTIDE SEQUENCE</scope>
    <source>
        <strain evidence="6">CGMCC 1.15178</strain>
    </source>
</reference>
<dbReference type="SUPFAM" id="SSF74650">
    <property type="entry name" value="Galactose mutarotase-like"/>
    <property type="match status" value="1"/>
</dbReference>
<comment type="similarity">
    <text evidence="1">Belongs to the glycosyl hydrolase 38 family.</text>
</comment>
<dbReference type="Gene3D" id="2.70.98.30">
    <property type="entry name" value="Golgi alpha-mannosidase II, domain 4"/>
    <property type="match status" value="1"/>
</dbReference>
<dbReference type="GO" id="GO:0009313">
    <property type="term" value="P:oligosaccharide catabolic process"/>
    <property type="evidence" value="ECO:0007669"/>
    <property type="project" value="TreeGrafter"/>
</dbReference>
<comment type="caution">
    <text evidence="6">The sequence shown here is derived from an EMBL/GenBank/DDBJ whole genome shotgun (WGS) entry which is preliminary data.</text>
</comment>
<dbReference type="CDD" id="cd10814">
    <property type="entry name" value="GH38N_AMII_SpGH38_like"/>
    <property type="match status" value="1"/>
</dbReference>
<feature type="domain" description="Glycoside hydrolase family 38 central" evidence="5">
    <location>
        <begin position="297"/>
        <end position="370"/>
    </location>
</feature>
<dbReference type="SMART" id="SM00872">
    <property type="entry name" value="Alpha-mann_mid"/>
    <property type="match status" value="1"/>
</dbReference>
<name>A0A916YKK2_9BACL</name>
<keyword evidence="4" id="KW-0326">Glycosidase</keyword>
<dbReference type="EMBL" id="BMHP01000001">
    <property type="protein sequence ID" value="GGD49464.1"/>
    <property type="molecule type" value="Genomic_DNA"/>
</dbReference>
<dbReference type="InterPro" id="IPR028995">
    <property type="entry name" value="Glyco_hydro_57/38_cen_sf"/>
</dbReference>
<dbReference type="GO" id="GO:0030246">
    <property type="term" value="F:carbohydrate binding"/>
    <property type="evidence" value="ECO:0007669"/>
    <property type="project" value="InterPro"/>
</dbReference>
<evidence type="ECO:0000259" key="5">
    <source>
        <dbReference type="SMART" id="SM00872"/>
    </source>
</evidence>
<gene>
    <name evidence="6" type="ORF">GCM10010911_03730</name>
</gene>